<dbReference type="EMBL" id="CP073100">
    <property type="protein sequence ID" value="QUE51505.1"/>
    <property type="molecule type" value="Genomic_DNA"/>
</dbReference>
<dbReference type="AlphaFoldDB" id="A0A975GAA2"/>
<dbReference type="EC" id="5.4.99.62" evidence="2"/>
<proteinExistence type="predicted"/>
<dbReference type="KEGG" id="lamb:KBB96_01075"/>
<dbReference type="InterPro" id="IPR007721">
    <property type="entry name" value="RbsD_FucU"/>
</dbReference>
<gene>
    <name evidence="4" type="ORF">KBB96_01075</name>
</gene>
<dbReference type="GO" id="GO:0005996">
    <property type="term" value="P:monosaccharide metabolic process"/>
    <property type="evidence" value="ECO:0007669"/>
    <property type="project" value="InterPro"/>
</dbReference>
<keyword evidence="5" id="KW-1185">Reference proteome</keyword>
<evidence type="ECO:0000256" key="2">
    <source>
        <dbReference type="ARBA" id="ARBA00012862"/>
    </source>
</evidence>
<dbReference type="Pfam" id="PF05025">
    <property type="entry name" value="RbsD_FucU"/>
    <property type="match status" value="1"/>
</dbReference>
<dbReference type="Proteomes" id="UP000676169">
    <property type="component" value="Chromosome"/>
</dbReference>
<accession>A0A975GAA2</accession>
<dbReference type="GO" id="GO:0062193">
    <property type="term" value="F:D-ribose pyranase activity"/>
    <property type="evidence" value="ECO:0007669"/>
    <property type="project" value="UniProtKB-EC"/>
</dbReference>
<dbReference type="Gene3D" id="3.40.1650.10">
    <property type="entry name" value="RbsD-like domain"/>
    <property type="match status" value="1"/>
</dbReference>
<comment type="catalytic activity">
    <reaction evidence="1">
        <text>beta-D-ribopyranose = beta-D-ribofuranose</text>
        <dbReference type="Rhea" id="RHEA:25432"/>
        <dbReference type="ChEBI" id="CHEBI:27476"/>
        <dbReference type="ChEBI" id="CHEBI:47002"/>
        <dbReference type="EC" id="5.4.99.62"/>
    </reaction>
</comment>
<dbReference type="RefSeq" id="WP_211631644.1">
    <property type="nucleotide sequence ID" value="NZ_CP073100.1"/>
</dbReference>
<dbReference type="PROSITE" id="PS51257">
    <property type="entry name" value="PROKAR_LIPOPROTEIN"/>
    <property type="match status" value="1"/>
</dbReference>
<keyword evidence="3" id="KW-0413">Isomerase</keyword>
<name>A0A975GAA2_9BACT</name>
<organism evidence="4 5">
    <name type="scientific">Luteolibacter ambystomatis</name>
    <dbReference type="NCBI Taxonomy" id="2824561"/>
    <lineage>
        <taxon>Bacteria</taxon>
        <taxon>Pseudomonadati</taxon>
        <taxon>Verrucomicrobiota</taxon>
        <taxon>Verrucomicrobiia</taxon>
        <taxon>Verrucomicrobiales</taxon>
        <taxon>Verrucomicrobiaceae</taxon>
        <taxon>Luteolibacter</taxon>
    </lineage>
</organism>
<dbReference type="GO" id="GO:0048029">
    <property type="term" value="F:monosaccharide binding"/>
    <property type="evidence" value="ECO:0007669"/>
    <property type="project" value="InterPro"/>
</dbReference>
<evidence type="ECO:0000313" key="4">
    <source>
        <dbReference type="EMBL" id="QUE51505.1"/>
    </source>
</evidence>
<evidence type="ECO:0000256" key="1">
    <source>
        <dbReference type="ARBA" id="ARBA00000223"/>
    </source>
</evidence>
<dbReference type="SUPFAM" id="SSF102546">
    <property type="entry name" value="RbsD-like"/>
    <property type="match status" value="1"/>
</dbReference>
<sequence length="194" mass="21756">MSFTRTILAACTAVVVSGCALEPQAGNDWKSAVGTQVAQLGYRNWIVVSEASFPAHSRTGVRQVSAPVEIPEALDYVLRSIEQTEHVKPRVYVPRELRSVENDYAPGIDDLRKKIATSLHSRETTELDHEALLTLLEDANRSFNVLVVRTTTALPYSSVFLELQPGYWDGDSEAHLREKIQRERDRANRLARPL</sequence>
<dbReference type="InterPro" id="IPR023750">
    <property type="entry name" value="RbsD-like_sf"/>
</dbReference>
<evidence type="ECO:0000256" key="3">
    <source>
        <dbReference type="ARBA" id="ARBA00023235"/>
    </source>
</evidence>
<protein>
    <recommendedName>
        <fullName evidence="2">D-ribose pyranase</fullName>
        <ecNumber evidence="2">5.4.99.62</ecNumber>
    </recommendedName>
</protein>
<evidence type="ECO:0000313" key="5">
    <source>
        <dbReference type="Proteomes" id="UP000676169"/>
    </source>
</evidence>
<reference evidence="4" key="1">
    <citation type="submission" date="2021-04" db="EMBL/GenBank/DDBJ databases">
        <title>Luteolibacter sp. 32A isolated from the skin of an Anderson's salamander (Ambystoma andersonii).</title>
        <authorList>
            <person name="Spergser J."/>
            <person name="Busse H.-J."/>
        </authorList>
    </citation>
    <scope>NUCLEOTIDE SEQUENCE</scope>
    <source>
        <strain evidence="4">32A</strain>
    </source>
</reference>